<dbReference type="Gene3D" id="1.10.510.10">
    <property type="entry name" value="Transferase(Phosphotransferase) domain 1"/>
    <property type="match status" value="1"/>
</dbReference>
<dbReference type="STRING" id="1076256.A0A2H3BQT3"/>
<dbReference type="InterPro" id="IPR011009">
    <property type="entry name" value="Kinase-like_dom_sf"/>
</dbReference>
<protein>
    <recommendedName>
        <fullName evidence="3">Protein kinase domain-containing protein</fullName>
    </recommendedName>
</protein>
<gene>
    <name evidence="1" type="ORF">ARMSODRAFT_1083310</name>
</gene>
<sequence length="366" mass="42571">MPTNKYGVTEELNSYEIFWRDTYHFLCERGYKLRPRYHPDWVPSWKPGRELDAEDWQCIHGRGAVNDAFSLKTQAKVVLKVIESDELPILRIFNDPSVRSLPNNRTVPILETIHLEDDPEKRVIIVMPFLRWFFDPPFETLHQILDACQQLLSGLAFIHEHHVAHRLVFPIRLIPKCADIYFTRDACYLNIVMDSSRLIPKGFHLNDPWIAADVKSSYKARSRSSVHPINYYYIDFELSVIVNDEEPLAYGRVGLDRSVPEWATPDKPYNPYKLDIYQLGNVFRKEFTKRYIDVEVLLPLVESMTQPIPNERPTAAEALATLEALSGTPPRHICLRAYGSSKRLKLKLLDLFDKYKDKLLLTRATS</sequence>
<evidence type="ECO:0008006" key="3">
    <source>
        <dbReference type="Google" id="ProtNLM"/>
    </source>
</evidence>
<organism evidence="1 2">
    <name type="scientific">Armillaria solidipes</name>
    <dbReference type="NCBI Taxonomy" id="1076256"/>
    <lineage>
        <taxon>Eukaryota</taxon>
        <taxon>Fungi</taxon>
        <taxon>Dikarya</taxon>
        <taxon>Basidiomycota</taxon>
        <taxon>Agaricomycotina</taxon>
        <taxon>Agaricomycetes</taxon>
        <taxon>Agaricomycetidae</taxon>
        <taxon>Agaricales</taxon>
        <taxon>Marasmiineae</taxon>
        <taxon>Physalacriaceae</taxon>
        <taxon>Armillaria</taxon>
    </lineage>
</organism>
<keyword evidence="2" id="KW-1185">Reference proteome</keyword>
<dbReference type="SUPFAM" id="SSF56112">
    <property type="entry name" value="Protein kinase-like (PK-like)"/>
    <property type="match status" value="1"/>
</dbReference>
<dbReference type="EMBL" id="KZ293423">
    <property type="protein sequence ID" value="PBK71990.1"/>
    <property type="molecule type" value="Genomic_DNA"/>
</dbReference>
<name>A0A2H3BQT3_9AGAR</name>
<reference evidence="2" key="1">
    <citation type="journal article" date="2017" name="Nat. Ecol. Evol.">
        <title>Genome expansion and lineage-specific genetic innovations in the forest pathogenic fungi Armillaria.</title>
        <authorList>
            <person name="Sipos G."/>
            <person name="Prasanna A.N."/>
            <person name="Walter M.C."/>
            <person name="O'Connor E."/>
            <person name="Balint B."/>
            <person name="Krizsan K."/>
            <person name="Kiss B."/>
            <person name="Hess J."/>
            <person name="Varga T."/>
            <person name="Slot J."/>
            <person name="Riley R."/>
            <person name="Boka B."/>
            <person name="Rigling D."/>
            <person name="Barry K."/>
            <person name="Lee J."/>
            <person name="Mihaltcheva S."/>
            <person name="LaButti K."/>
            <person name="Lipzen A."/>
            <person name="Waldron R."/>
            <person name="Moloney N.M."/>
            <person name="Sperisen C."/>
            <person name="Kredics L."/>
            <person name="Vagvoelgyi C."/>
            <person name="Patrignani A."/>
            <person name="Fitzpatrick D."/>
            <person name="Nagy I."/>
            <person name="Doyle S."/>
            <person name="Anderson J.B."/>
            <person name="Grigoriev I.V."/>
            <person name="Gueldener U."/>
            <person name="Muensterkoetter M."/>
            <person name="Nagy L.G."/>
        </authorList>
    </citation>
    <scope>NUCLEOTIDE SEQUENCE [LARGE SCALE GENOMIC DNA]</scope>
    <source>
        <strain evidence="2">28-4</strain>
    </source>
</reference>
<accession>A0A2H3BQT3</accession>
<evidence type="ECO:0000313" key="2">
    <source>
        <dbReference type="Proteomes" id="UP000218334"/>
    </source>
</evidence>
<proteinExistence type="predicted"/>
<evidence type="ECO:0000313" key="1">
    <source>
        <dbReference type="EMBL" id="PBK71990.1"/>
    </source>
</evidence>
<dbReference type="Proteomes" id="UP000218334">
    <property type="component" value="Unassembled WGS sequence"/>
</dbReference>
<dbReference type="AlphaFoldDB" id="A0A2H3BQT3"/>